<keyword evidence="2" id="KW-1185">Reference proteome</keyword>
<proteinExistence type="predicted"/>
<organism evidence="1 2">
    <name type="scientific">Actinacidiphila acididurans</name>
    <dbReference type="NCBI Taxonomy" id="2784346"/>
    <lineage>
        <taxon>Bacteria</taxon>
        <taxon>Bacillati</taxon>
        <taxon>Actinomycetota</taxon>
        <taxon>Actinomycetes</taxon>
        <taxon>Kitasatosporales</taxon>
        <taxon>Streptomycetaceae</taxon>
        <taxon>Actinacidiphila</taxon>
    </lineage>
</organism>
<sequence>MPRTIDAIGAALGTAKRKAFHEALGRALQGPELDDVLNLWWMEAMFDTVPDRQQRLTATVEGRYLVRLPDLLGGGE</sequence>
<reference evidence="1 2" key="1">
    <citation type="submission" date="2021-01" db="EMBL/GenBank/DDBJ databases">
        <title>Streptomyces acididurans sp. nov., isolated from a peat swamp forest soil.</title>
        <authorList>
            <person name="Chantavorakit T."/>
            <person name="Duangmal K."/>
        </authorList>
    </citation>
    <scope>NUCLEOTIDE SEQUENCE [LARGE SCALE GENOMIC DNA]</scope>
    <source>
        <strain evidence="1 2">KK5PA1</strain>
    </source>
</reference>
<evidence type="ECO:0000313" key="1">
    <source>
        <dbReference type="EMBL" id="MBM9510473.1"/>
    </source>
</evidence>
<comment type="caution">
    <text evidence="1">The sequence shown here is derived from an EMBL/GenBank/DDBJ whole genome shotgun (WGS) entry which is preliminary data.</text>
</comment>
<protein>
    <submittedName>
        <fullName evidence="1">Uncharacterized protein</fullName>
    </submittedName>
</protein>
<accession>A0ABS2U8H7</accession>
<name>A0ABS2U8H7_9ACTN</name>
<evidence type="ECO:0000313" key="2">
    <source>
        <dbReference type="Proteomes" id="UP000749040"/>
    </source>
</evidence>
<dbReference type="RefSeq" id="WP_205364547.1">
    <property type="nucleotide sequence ID" value="NZ_JADKYB010000038.1"/>
</dbReference>
<gene>
    <name evidence="1" type="ORF">ITX44_39110</name>
</gene>
<dbReference type="EMBL" id="JADKYB010000038">
    <property type="protein sequence ID" value="MBM9510473.1"/>
    <property type="molecule type" value="Genomic_DNA"/>
</dbReference>
<dbReference type="Proteomes" id="UP000749040">
    <property type="component" value="Unassembled WGS sequence"/>
</dbReference>